<accession>A0A1I4AC48</accession>
<dbReference type="InterPro" id="IPR023393">
    <property type="entry name" value="START-like_dom_sf"/>
</dbReference>
<name>A0A1I4AC48_9RHOB</name>
<dbReference type="AlphaFoldDB" id="A0A1I4AC48"/>
<dbReference type="EMBL" id="FOSZ01000001">
    <property type="protein sequence ID" value="SFK53376.1"/>
    <property type="molecule type" value="Genomic_DNA"/>
</dbReference>
<dbReference type="InterPro" id="IPR013538">
    <property type="entry name" value="ASHA1/2-like_C"/>
</dbReference>
<evidence type="ECO:0000256" key="1">
    <source>
        <dbReference type="ARBA" id="ARBA00006817"/>
    </source>
</evidence>
<dbReference type="SUPFAM" id="SSF55961">
    <property type="entry name" value="Bet v1-like"/>
    <property type="match status" value="1"/>
</dbReference>
<comment type="similarity">
    <text evidence="1">Belongs to the AHA1 family.</text>
</comment>
<dbReference type="Pfam" id="PF08327">
    <property type="entry name" value="AHSA1"/>
    <property type="match status" value="1"/>
</dbReference>
<dbReference type="CDD" id="cd07814">
    <property type="entry name" value="SRPBCC_CalC_Aha1-like"/>
    <property type="match status" value="1"/>
</dbReference>
<dbReference type="RefSeq" id="WP_093319291.1">
    <property type="nucleotide sequence ID" value="NZ_FOSZ01000001.1"/>
</dbReference>
<proteinExistence type="inferred from homology"/>
<evidence type="ECO:0000313" key="4">
    <source>
        <dbReference type="Proteomes" id="UP000198851"/>
    </source>
</evidence>
<keyword evidence="4" id="KW-1185">Reference proteome</keyword>
<dbReference type="STRING" id="1280847.SAMN04488036_101255"/>
<organism evidence="3 4">
    <name type="scientific">Shimia haliotis</name>
    <dbReference type="NCBI Taxonomy" id="1280847"/>
    <lineage>
        <taxon>Bacteria</taxon>
        <taxon>Pseudomonadati</taxon>
        <taxon>Pseudomonadota</taxon>
        <taxon>Alphaproteobacteria</taxon>
        <taxon>Rhodobacterales</taxon>
        <taxon>Roseobacteraceae</taxon>
    </lineage>
</organism>
<dbReference type="OrthoDB" id="9803476at2"/>
<sequence>MTLDMTLDMTLENQMTDTAIQKSVYLPAPKTRVWDFLTKADLLGNWFHPAQEDLAEGEDYLLTSQKDGDRMCWGRVEEMSPHDYMKWSFTVGPMEGVMTTVEWRLADAPGGTKLTLEHSGLPNNAEAYGLVLALDKGWHGFLLNLHDMS</sequence>
<gene>
    <name evidence="3" type="ORF">SAMN04488036_101255</name>
</gene>
<protein>
    <submittedName>
        <fullName evidence="3">Uncharacterized conserved protein YndB, AHSA1/START domain</fullName>
    </submittedName>
</protein>
<feature type="domain" description="Activator of Hsp90 ATPase homologue 1/2-like C-terminal" evidence="2">
    <location>
        <begin position="28"/>
        <end position="145"/>
    </location>
</feature>
<evidence type="ECO:0000259" key="2">
    <source>
        <dbReference type="Pfam" id="PF08327"/>
    </source>
</evidence>
<dbReference type="Gene3D" id="3.30.530.20">
    <property type="match status" value="1"/>
</dbReference>
<evidence type="ECO:0000313" key="3">
    <source>
        <dbReference type="EMBL" id="SFK53376.1"/>
    </source>
</evidence>
<dbReference type="Proteomes" id="UP000198851">
    <property type="component" value="Unassembled WGS sequence"/>
</dbReference>
<reference evidence="4" key="1">
    <citation type="submission" date="2016-10" db="EMBL/GenBank/DDBJ databases">
        <authorList>
            <person name="Varghese N."/>
            <person name="Submissions S."/>
        </authorList>
    </citation>
    <scope>NUCLEOTIDE SEQUENCE [LARGE SCALE GENOMIC DNA]</scope>
    <source>
        <strain evidence="4">DSM 28453</strain>
    </source>
</reference>